<name>A0A4U0Q7W9_9NEIS</name>
<evidence type="ECO:0000256" key="6">
    <source>
        <dbReference type="ARBA" id="ARBA00023004"/>
    </source>
</evidence>
<proteinExistence type="predicted"/>
<evidence type="ECO:0000313" key="8">
    <source>
        <dbReference type="EMBL" id="TJZ77351.1"/>
    </source>
</evidence>
<dbReference type="SMART" id="SM00702">
    <property type="entry name" value="P4Hc"/>
    <property type="match status" value="1"/>
</dbReference>
<keyword evidence="3" id="KW-0847">Vitamin C</keyword>
<dbReference type="InterPro" id="IPR005123">
    <property type="entry name" value="Oxoglu/Fe-dep_dioxygenase_dom"/>
</dbReference>
<evidence type="ECO:0000313" key="9">
    <source>
        <dbReference type="Proteomes" id="UP000310016"/>
    </source>
</evidence>
<keyword evidence="5" id="KW-0560">Oxidoreductase</keyword>
<organism evidence="8 9">
    <name type="scientific">Chitiniphilus eburneus</name>
    <dbReference type="NCBI Taxonomy" id="2571148"/>
    <lineage>
        <taxon>Bacteria</taxon>
        <taxon>Pseudomonadati</taxon>
        <taxon>Pseudomonadota</taxon>
        <taxon>Betaproteobacteria</taxon>
        <taxon>Neisseriales</taxon>
        <taxon>Chitinibacteraceae</taxon>
        <taxon>Chitiniphilus</taxon>
    </lineage>
</organism>
<evidence type="ECO:0000256" key="4">
    <source>
        <dbReference type="ARBA" id="ARBA00022964"/>
    </source>
</evidence>
<feature type="domain" description="Fe2OG dioxygenase" evidence="7">
    <location>
        <begin position="103"/>
        <end position="197"/>
    </location>
</feature>
<evidence type="ECO:0000259" key="7">
    <source>
        <dbReference type="PROSITE" id="PS51471"/>
    </source>
</evidence>
<keyword evidence="4" id="KW-0223">Dioxygenase</keyword>
<evidence type="ECO:0000256" key="2">
    <source>
        <dbReference type="ARBA" id="ARBA00022723"/>
    </source>
</evidence>
<keyword evidence="6" id="KW-0408">Iron</keyword>
<keyword evidence="9" id="KW-1185">Reference proteome</keyword>
<comment type="caution">
    <text evidence="8">The sequence shown here is derived from an EMBL/GenBank/DDBJ whole genome shotgun (WGS) entry which is preliminary data.</text>
</comment>
<accession>A0A4U0Q7W9</accession>
<evidence type="ECO:0000256" key="5">
    <source>
        <dbReference type="ARBA" id="ARBA00023002"/>
    </source>
</evidence>
<keyword evidence="2" id="KW-0479">Metal-binding</keyword>
<gene>
    <name evidence="8" type="ORF">FAZ21_03150</name>
</gene>
<dbReference type="Proteomes" id="UP000310016">
    <property type="component" value="Unassembled WGS sequence"/>
</dbReference>
<evidence type="ECO:0000256" key="1">
    <source>
        <dbReference type="ARBA" id="ARBA00001961"/>
    </source>
</evidence>
<comment type="cofactor">
    <cofactor evidence="1">
        <name>L-ascorbate</name>
        <dbReference type="ChEBI" id="CHEBI:38290"/>
    </cofactor>
</comment>
<dbReference type="AlphaFoldDB" id="A0A4U0Q7W9"/>
<evidence type="ECO:0000256" key="3">
    <source>
        <dbReference type="ARBA" id="ARBA00022896"/>
    </source>
</evidence>
<dbReference type="GO" id="GO:0031543">
    <property type="term" value="F:peptidyl-proline dioxygenase activity"/>
    <property type="evidence" value="ECO:0007669"/>
    <property type="project" value="TreeGrafter"/>
</dbReference>
<dbReference type="GO" id="GO:0008198">
    <property type="term" value="F:ferrous iron binding"/>
    <property type="evidence" value="ECO:0007669"/>
    <property type="project" value="TreeGrafter"/>
</dbReference>
<dbReference type="EMBL" id="SUMF01000002">
    <property type="protein sequence ID" value="TJZ77351.1"/>
    <property type="molecule type" value="Genomic_DNA"/>
</dbReference>
<dbReference type="PANTHER" id="PTHR12907:SF26">
    <property type="entry name" value="HIF PROLYL HYDROXYLASE, ISOFORM C"/>
    <property type="match status" value="1"/>
</dbReference>
<dbReference type="InterPro" id="IPR044862">
    <property type="entry name" value="Pro_4_hyd_alph_FE2OG_OXY"/>
</dbReference>
<dbReference type="PANTHER" id="PTHR12907">
    <property type="entry name" value="EGL NINE HOMOLOG-RELATED"/>
    <property type="match status" value="1"/>
</dbReference>
<dbReference type="OrthoDB" id="9783171at2"/>
<dbReference type="GO" id="GO:0071456">
    <property type="term" value="P:cellular response to hypoxia"/>
    <property type="evidence" value="ECO:0007669"/>
    <property type="project" value="TreeGrafter"/>
</dbReference>
<reference evidence="8 9" key="1">
    <citation type="submission" date="2019-04" db="EMBL/GenBank/DDBJ databases">
        <title>Chitiniphilus eburnea sp. nov., a novel chitinolytic bacterium isolated from aquaculture sludge.</title>
        <authorList>
            <person name="Sheng M."/>
        </authorList>
    </citation>
    <scope>NUCLEOTIDE SEQUENCE [LARGE SCALE GENOMIC DNA]</scope>
    <source>
        <strain evidence="8 9">HX-2-15</strain>
    </source>
</reference>
<dbReference type="InterPro" id="IPR006620">
    <property type="entry name" value="Pro_4_hyd_alph"/>
</dbReference>
<sequence>MTRRPRVSGFDYVVEGLADHGWALCHGFLDGAEIEALAALSRERRATFQHAGIGRAAGRALDTAIRGDDVLWLDEGDPDAQALLERLADLQATLNRSLYLGLATLECHFAAYPAGAFYKRHLDQHRGQDTRAVTVVLYLNRDWLPEHGGQLRLYTEAGPVDVQPQGGTLVVFLSDRFEHEVMPANRERLSVSGWFRRREAAVL</sequence>
<protein>
    <submittedName>
        <fullName evidence="8">2OG-Fe(II) oxygenase</fullName>
    </submittedName>
</protein>
<dbReference type="Pfam" id="PF13640">
    <property type="entry name" value="2OG-FeII_Oxy_3"/>
    <property type="match status" value="1"/>
</dbReference>
<dbReference type="InterPro" id="IPR051559">
    <property type="entry name" value="HIF_prolyl_hydroxylases"/>
</dbReference>
<dbReference type="Gene3D" id="2.60.120.620">
    <property type="entry name" value="q2cbj1_9rhob like domain"/>
    <property type="match status" value="1"/>
</dbReference>
<dbReference type="GO" id="GO:0031418">
    <property type="term" value="F:L-ascorbic acid binding"/>
    <property type="evidence" value="ECO:0007669"/>
    <property type="project" value="UniProtKB-KW"/>
</dbReference>
<dbReference type="PROSITE" id="PS51471">
    <property type="entry name" value="FE2OG_OXY"/>
    <property type="match status" value="1"/>
</dbReference>